<accession>A0A2C4PZI4</accession>
<dbReference type="Proteomes" id="UP000223364">
    <property type="component" value="Unassembled WGS sequence"/>
</dbReference>
<dbReference type="Gene3D" id="1.10.10.60">
    <property type="entry name" value="Homeodomain-like"/>
    <property type="match status" value="1"/>
</dbReference>
<organism evidence="2 3">
    <name type="scientific">Bacillus wiedmannii</name>
    <dbReference type="NCBI Taxonomy" id="1890302"/>
    <lineage>
        <taxon>Bacteria</taxon>
        <taxon>Bacillati</taxon>
        <taxon>Bacillota</taxon>
        <taxon>Bacilli</taxon>
        <taxon>Bacillales</taxon>
        <taxon>Bacillaceae</taxon>
        <taxon>Bacillus</taxon>
        <taxon>Bacillus cereus group</taxon>
    </lineage>
</organism>
<evidence type="ECO:0000259" key="1">
    <source>
        <dbReference type="Pfam" id="PF13022"/>
    </source>
</evidence>
<dbReference type="InterPro" id="IPR024978">
    <property type="entry name" value="Homeodomain_phBC6A51-type"/>
</dbReference>
<sequence>MALKRLDDKHYKTIELILEGKKTYREIAKEVDVHYNTITNWQKDTLFQRELKRMVTTRTHSRLNELVDAMMETAISEGNAAMAKLILQMNEMLTDKVEVETKANTNEINYEELDSEIESFAERLDE</sequence>
<feature type="domain" description="Homeodomain phBC6A51-type" evidence="1">
    <location>
        <begin position="4"/>
        <end position="112"/>
    </location>
</feature>
<reference evidence="2 3" key="1">
    <citation type="submission" date="2017-09" db="EMBL/GenBank/DDBJ databases">
        <title>Large-scale bioinformatics analysis of Bacillus genomes uncovers conserved roles of natural products in bacterial physiology.</title>
        <authorList>
            <consortium name="Agbiome Team Llc"/>
            <person name="Bleich R.M."/>
            <person name="Grubbs K.J."/>
            <person name="Santa Maria K.C."/>
            <person name="Allen S.E."/>
            <person name="Farag S."/>
            <person name="Shank E.A."/>
            <person name="Bowers A."/>
        </authorList>
    </citation>
    <scope>NUCLEOTIDE SEQUENCE [LARGE SCALE GENOMIC DNA]</scope>
    <source>
        <strain evidence="2 3">AFS044295</strain>
    </source>
</reference>
<dbReference type="EMBL" id="NUSP01000024">
    <property type="protein sequence ID" value="PHD57680.1"/>
    <property type="molecule type" value="Genomic_DNA"/>
</dbReference>
<dbReference type="Pfam" id="PF13022">
    <property type="entry name" value="HTH_Tnp_1_2"/>
    <property type="match status" value="1"/>
</dbReference>
<evidence type="ECO:0000313" key="2">
    <source>
        <dbReference type="EMBL" id="PHD57680.1"/>
    </source>
</evidence>
<name>A0A2C4PZI4_9BACI</name>
<protein>
    <recommendedName>
        <fullName evidence="1">Homeodomain phBC6A51-type domain-containing protein</fullName>
    </recommendedName>
</protein>
<comment type="caution">
    <text evidence="2">The sequence shown here is derived from an EMBL/GenBank/DDBJ whole genome shotgun (WGS) entry which is preliminary data.</text>
</comment>
<dbReference type="AlphaFoldDB" id="A0A2C4PZI4"/>
<proteinExistence type="predicted"/>
<dbReference type="RefSeq" id="WP_098815823.1">
    <property type="nucleotide sequence ID" value="NZ_NUSP01000024.1"/>
</dbReference>
<evidence type="ECO:0000313" key="3">
    <source>
        <dbReference type="Proteomes" id="UP000223364"/>
    </source>
</evidence>
<gene>
    <name evidence="2" type="ORF">COF57_22680</name>
</gene>